<organism evidence="10 11">
    <name type="scientific">Enteractinococcus fodinae</name>
    <dbReference type="NCBI Taxonomy" id="684663"/>
    <lineage>
        <taxon>Bacteria</taxon>
        <taxon>Bacillati</taxon>
        <taxon>Actinomycetota</taxon>
        <taxon>Actinomycetes</taxon>
        <taxon>Micrococcales</taxon>
        <taxon>Micrococcaceae</taxon>
    </lineage>
</organism>
<keyword evidence="3 5" id="KW-0285">Flavoprotein</keyword>
<evidence type="ECO:0000259" key="8">
    <source>
        <dbReference type="Pfam" id="PF02770"/>
    </source>
</evidence>
<dbReference type="InterPro" id="IPR036250">
    <property type="entry name" value="AcylCo_DH-like_C"/>
</dbReference>
<keyword evidence="5" id="KW-0560">Oxidoreductase</keyword>
<dbReference type="Gene3D" id="2.40.110.20">
    <property type="match status" value="1"/>
</dbReference>
<dbReference type="InterPro" id="IPR009075">
    <property type="entry name" value="AcylCo_DH/oxidase_C"/>
</dbReference>
<comment type="caution">
    <text evidence="10">The sequence shown here is derived from an EMBL/GenBank/DDBJ whole genome shotgun (WGS) entry which is preliminary data.</text>
</comment>
<comment type="cofactor">
    <cofactor evidence="1 5">
        <name>FAD</name>
        <dbReference type="ChEBI" id="CHEBI:57692"/>
    </cofactor>
</comment>
<dbReference type="Gene3D" id="6.10.250.600">
    <property type="match status" value="1"/>
</dbReference>
<dbReference type="Gene3D" id="1.20.140.10">
    <property type="entry name" value="Butyryl-CoA Dehydrogenase, subunit A, domain 3"/>
    <property type="match status" value="1"/>
</dbReference>
<dbReference type="Pfam" id="PF18158">
    <property type="entry name" value="AidB_N"/>
    <property type="match status" value="1"/>
</dbReference>
<proteinExistence type="inferred from homology"/>
<evidence type="ECO:0000256" key="4">
    <source>
        <dbReference type="ARBA" id="ARBA00022827"/>
    </source>
</evidence>
<accession>A0ABU2B6G0</accession>
<dbReference type="PROSITE" id="PS00073">
    <property type="entry name" value="ACYL_COA_DH_2"/>
    <property type="match status" value="1"/>
</dbReference>
<evidence type="ECO:0000313" key="10">
    <source>
        <dbReference type="EMBL" id="MDR7347964.1"/>
    </source>
</evidence>
<dbReference type="InterPro" id="IPR006089">
    <property type="entry name" value="Acyl-CoA_DH_CS"/>
</dbReference>
<feature type="domain" description="Acyl-CoA oxidase/dehydrogenase middle" evidence="8">
    <location>
        <begin position="190"/>
        <end position="289"/>
    </location>
</feature>
<evidence type="ECO:0000259" key="7">
    <source>
        <dbReference type="Pfam" id="PF00441"/>
    </source>
</evidence>
<name>A0ABU2B6G0_9MICC</name>
<evidence type="ECO:0000259" key="9">
    <source>
        <dbReference type="Pfam" id="PF18158"/>
    </source>
</evidence>
<sequence length="605" mass="65737">MTTDTSVSRAGTNGSVDTSPVPDSWGINRFTDDGALQQLLPLYLSQDLYDHLLPQFERLGARLGGELDDLAHQADQNPPVLHHRTRSGQDIQRIEKHPAYQQLEQVAFGELGMAAMSHRGGVLGWPEPLPPVVKYLTFYLFAQAEFGLECPVSMTDALTRTLRKYGDPALVAKFIDGLTSQNLEELTQGAMFMTEQDAGSDVGRTTTTARDNQDGTWSLTGEKWFCSNADADLALVLARPEGAEPGIKGIGLFIMPRRLDDGQLNSYRIVRLKDKLGTRSMASGEISLQGATAYLVGDLGQGFKQMADMINSSRLSNGVRAAGMMRRAFGEARYVALNREAFGRQLVDLPLQRRQLIKMLVPTEQATSIFLHTARVFAEADAGDSHAASVLRILTPLVKLRACRDARKVAGDAMEARGGVGYIEEYGDARILRDVHLGSIWEGTTNIIGLDVVRAAHRAEALTPLIEHLRQLLDDAASAGAEDVVSGPLRNCLEAQLDRVTHAVEGLADSAAEEQVRQVATALYNITSAVIMVSEGARIAAASGDHSRLVLAAMVLRHRVLPQDPLAPVTESAQLLDALIRQQPVTETQAADYAASLAEFQRVQA</sequence>
<keyword evidence="11" id="KW-1185">Reference proteome</keyword>
<dbReference type="Pfam" id="PF02770">
    <property type="entry name" value="Acyl-CoA_dh_M"/>
    <property type="match status" value="1"/>
</dbReference>
<dbReference type="EMBL" id="JAVDYJ010000001">
    <property type="protein sequence ID" value="MDR7347964.1"/>
    <property type="molecule type" value="Genomic_DNA"/>
</dbReference>
<feature type="region of interest" description="Disordered" evidence="6">
    <location>
        <begin position="1"/>
        <end position="24"/>
    </location>
</feature>
<feature type="compositionally biased region" description="Polar residues" evidence="6">
    <location>
        <begin position="1"/>
        <end position="18"/>
    </location>
</feature>
<dbReference type="InterPro" id="IPR052904">
    <property type="entry name" value="Acyl-CoA_dehydrogenase-like"/>
</dbReference>
<dbReference type="PANTHER" id="PTHR42707">
    <property type="entry name" value="ACYL-COA DEHYDROGENASE"/>
    <property type="match status" value="1"/>
</dbReference>
<dbReference type="InterPro" id="IPR006091">
    <property type="entry name" value="Acyl-CoA_Oxase/DH_mid-dom"/>
</dbReference>
<evidence type="ECO:0000256" key="2">
    <source>
        <dbReference type="ARBA" id="ARBA00009347"/>
    </source>
</evidence>
<evidence type="ECO:0000256" key="6">
    <source>
        <dbReference type="SAM" id="MobiDB-lite"/>
    </source>
</evidence>
<feature type="domain" description="Acyl-CoA dehydrogenase/oxidase C-terminal" evidence="7">
    <location>
        <begin position="300"/>
        <end position="455"/>
    </location>
</feature>
<evidence type="ECO:0000313" key="11">
    <source>
        <dbReference type="Proteomes" id="UP001183794"/>
    </source>
</evidence>
<keyword evidence="4 5" id="KW-0274">FAD</keyword>
<dbReference type="SUPFAM" id="SSF56645">
    <property type="entry name" value="Acyl-CoA dehydrogenase NM domain-like"/>
    <property type="match status" value="1"/>
</dbReference>
<dbReference type="PANTHER" id="PTHR42707:SF2">
    <property type="entry name" value="ACD11 DEHYDROGENASE"/>
    <property type="match status" value="1"/>
</dbReference>
<dbReference type="InterPro" id="IPR041504">
    <property type="entry name" value="AidB_N"/>
</dbReference>
<evidence type="ECO:0000256" key="5">
    <source>
        <dbReference type="RuleBase" id="RU362125"/>
    </source>
</evidence>
<dbReference type="RefSeq" id="WP_310174705.1">
    <property type="nucleotide sequence ID" value="NZ_BAABHE010000002.1"/>
</dbReference>
<feature type="domain" description="Adaptive response protein AidB N-terminal" evidence="9">
    <location>
        <begin position="22"/>
        <end position="182"/>
    </location>
</feature>
<gene>
    <name evidence="10" type="ORF">J2S62_002221</name>
</gene>
<evidence type="ECO:0000256" key="3">
    <source>
        <dbReference type="ARBA" id="ARBA00022630"/>
    </source>
</evidence>
<dbReference type="Proteomes" id="UP001183794">
    <property type="component" value="Unassembled WGS sequence"/>
</dbReference>
<dbReference type="InterPro" id="IPR009100">
    <property type="entry name" value="AcylCoA_DH/oxidase_NM_dom_sf"/>
</dbReference>
<dbReference type="Pfam" id="PF00441">
    <property type="entry name" value="Acyl-CoA_dh_1"/>
    <property type="match status" value="1"/>
</dbReference>
<evidence type="ECO:0000256" key="1">
    <source>
        <dbReference type="ARBA" id="ARBA00001974"/>
    </source>
</evidence>
<comment type="similarity">
    <text evidence="2 5">Belongs to the acyl-CoA dehydrogenase family.</text>
</comment>
<reference evidence="10 11" key="1">
    <citation type="submission" date="2023-07" db="EMBL/GenBank/DDBJ databases">
        <title>Sequencing the genomes of 1000 actinobacteria strains.</title>
        <authorList>
            <person name="Klenk H.-P."/>
        </authorList>
    </citation>
    <scope>NUCLEOTIDE SEQUENCE [LARGE SCALE GENOMIC DNA]</scope>
    <source>
        <strain evidence="10 11">DSM 22966</strain>
    </source>
</reference>
<dbReference type="SUPFAM" id="SSF47203">
    <property type="entry name" value="Acyl-CoA dehydrogenase C-terminal domain-like"/>
    <property type="match status" value="1"/>
</dbReference>
<protein>
    <submittedName>
        <fullName evidence="10">Alkylation response protein AidB-like acyl-CoA dehydrogenase</fullName>
    </submittedName>
</protein>